<feature type="region of interest" description="Disordered" evidence="1">
    <location>
        <begin position="1"/>
        <end position="97"/>
    </location>
</feature>
<proteinExistence type="predicted"/>
<evidence type="ECO:0000313" key="3">
    <source>
        <dbReference type="EMBL" id="VIO55770.1"/>
    </source>
</evidence>
<name>A0A4E9DSR0_GIBZA</name>
<evidence type="ECO:0000313" key="2">
    <source>
        <dbReference type="EMBL" id="CAG1973902.1"/>
    </source>
</evidence>
<dbReference type="EMBL" id="CAAKMV010000121">
    <property type="protein sequence ID" value="VIO55770.1"/>
    <property type="molecule type" value="Genomic_DNA"/>
</dbReference>
<reference evidence="3" key="1">
    <citation type="submission" date="2019-04" db="EMBL/GenBank/DDBJ databases">
        <authorList>
            <person name="Melise S."/>
            <person name="Noan J."/>
            <person name="Okalmin O."/>
        </authorList>
    </citation>
    <scope>NUCLEOTIDE SEQUENCE</scope>
    <source>
        <strain evidence="3">FN9</strain>
    </source>
</reference>
<organism evidence="3">
    <name type="scientific">Gibberella zeae</name>
    <name type="common">Wheat head blight fungus</name>
    <name type="synonym">Fusarium graminearum</name>
    <dbReference type="NCBI Taxonomy" id="5518"/>
    <lineage>
        <taxon>Eukaryota</taxon>
        <taxon>Fungi</taxon>
        <taxon>Dikarya</taxon>
        <taxon>Ascomycota</taxon>
        <taxon>Pezizomycotina</taxon>
        <taxon>Sordariomycetes</taxon>
        <taxon>Hypocreomycetidae</taxon>
        <taxon>Hypocreales</taxon>
        <taxon>Nectriaceae</taxon>
        <taxon>Fusarium</taxon>
    </lineage>
</organism>
<dbReference type="Proteomes" id="UP000746612">
    <property type="component" value="Unassembled WGS sequence"/>
</dbReference>
<evidence type="ECO:0000256" key="1">
    <source>
        <dbReference type="SAM" id="MobiDB-lite"/>
    </source>
</evidence>
<protein>
    <submittedName>
        <fullName evidence="3">Uncharacterized protein</fullName>
    </submittedName>
</protein>
<dbReference type="AlphaFoldDB" id="A0A4E9DSR0"/>
<accession>A0A4E9DSR0</accession>
<sequence length="160" mass="18138">MKIESILNQFNELDTEPRTSRESTQQDSAQWERRDSSFLSSTPPPESTQSRTSSVRSDSRTRTPWDAGGYSLPRDNISTPSSRSPFSTVSWGEQQESQRLQNVPNNAIRNVSMDASASYTLPVRRKHGMHELGLKLTVFQEEWLLLQMSIKMHGLQKGAP</sequence>
<feature type="compositionally biased region" description="Polar residues" evidence="1">
    <location>
        <begin position="76"/>
        <end position="97"/>
    </location>
</feature>
<reference evidence="2" key="2">
    <citation type="submission" date="2021-03" db="EMBL/GenBank/DDBJ databases">
        <authorList>
            <person name="Alouane T."/>
            <person name="Langin T."/>
            <person name="Bonhomme L."/>
        </authorList>
    </citation>
    <scope>NUCLEOTIDE SEQUENCE</scope>
    <source>
        <strain evidence="2">MDC_Fg202</strain>
    </source>
</reference>
<feature type="compositionally biased region" description="Low complexity" evidence="1">
    <location>
        <begin position="47"/>
        <end position="56"/>
    </location>
</feature>
<feature type="compositionally biased region" description="Polar residues" evidence="1">
    <location>
        <begin position="1"/>
        <end position="12"/>
    </location>
</feature>
<gene>
    <name evidence="3" type="ORF">FUG_LOCUS179078</name>
    <name evidence="2" type="ORF">MDCFG202_LOCUS126925</name>
</gene>
<dbReference type="EMBL" id="CAJPIJ010000095">
    <property type="protein sequence ID" value="CAG1973902.1"/>
    <property type="molecule type" value="Genomic_DNA"/>
</dbReference>